<dbReference type="RefSeq" id="WP_121977655.1">
    <property type="nucleotide sequence ID" value="NZ_JBHTLH010000005.1"/>
</dbReference>
<organism evidence="1 2">
    <name type="scientific">Lentilactobacillus raoultii</name>
    <dbReference type="NCBI Taxonomy" id="1987503"/>
    <lineage>
        <taxon>Bacteria</taxon>
        <taxon>Bacillati</taxon>
        <taxon>Bacillota</taxon>
        <taxon>Bacilli</taxon>
        <taxon>Lactobacillales</taxon>
        <taxon>Lactobacillaceae</taxon>
        <taxon>Lentilactobacillus</taxon>
    </lineage>
</organism>
<reference evidence="2" key="1">
    <citation type="journal article" date="2019" name="Int. J. Syst. Evol. Microbiol.">
        <title>The Global Catalogue of Microorganisms (GCM) 10K type strain sequencing project: providing services to taxonomists for standard genome sequencing and annotation.</title>
        <authorList>
            <consortium name="The Broad Institute Genomics Platform"/>
            <consortium name="The Broad Institute Genome Sequencing Center for Infectious Disease"/>
            <person name="Wu L."/>
            <person name="Ma J."/>
        </authorList>
    </citation>
    <scope>NUCLEOTIDE SEQUENCE [LARGE SCALE GENOMIC DNA]</scope>
    <source>
        <strain evidence="2">CCUG 71848</strain>
    </source>
</reference>
<dbReference type="Proteomes" id="UP001597156">
    <property type="component" value="Unassembled WGS sequence"/>
</dbReference>
<evidence type="ECO:0000313" key="1">
    <source>
        <dbReference type="EMBL" id="MFD1124041.1"/>
    </source>
</evidence>
<name>A0ABW3PL94_9LACO</name>
<accession>A0ABW3PL94</accession>
<keyword evidence="2" id="KW-1185">Reference proteome</keyword>
<evidence type="ECO:0000313" key="2">
    <source>
        <dbReference type="Proteomes" id="UP001597156"/>
    </source>
</evidence>
<dbReference type="Pfam" id="PF16993">
    <property type="entry name" value="Asp1"/>
    <property type="match status" value="1"/>
</dbReference>
<gene>
    <name evidence="1" type="primary">asp1</name>
    <name evidence="1" type="ORF">ACFQ22_01515</name>
</gene>
<comment type="caution">
    <text evidence="1">The sequence shown here is derived from an EMBL/GenBank/DDBJ whole genome shotgun (WGS) entry which is preliminary data.</text>
</comment>
<dbReference type="NCBIfam" id="TIGR03713">
    <property type="entry name" value="acc_sec_asp1"/>
    <property type="match status" value="1"/>
</dbReference>
<sequence length="532" mass="60852">MFYIIPSWDTQTLNIDYDYLLNKMLMFEEEGVPYLIMGETFNPMLTLQLNKFGLINAKVWQAFDEIQNVHLTVGKPLSFEDIPMPSQVEQVYSPYGISLMGDDHLVAFAEMFAGIVLQKITYYRDDDNQTIDHVDIFDGRGFLSRRYLFDAGQVRLIKLYNPFGEVVLTVDETQNGLVTIYQSHHFAKDHYASLTELVIEVSRRFLWKADGNAKIISAVDDQFSTLTAAIQLNHPVCNVITDTSPDDEIKKALTLSSSPKVLAPSEQRLAKITAFCHDLELTDVHSKFVPPYPTEFDLGISNSLATQIIFWHVEQMDHKRATRLAETLVKLVVDSEDKELLVNAVDQPTYEVIHKAVIQWIERQFDVSVNSEELAWVRTYLEARSNHQLTKDMIKEAKKRSHQENWQNLIDATLALAKLHFDKNHQMSFYDESLKRARLLVDLSPTPSPYLQTKAISFGIPQINAIATSFVTDKKNGIILKKDRKLDRAVNYFLDTLDNWNLAVVEDVKKMGEFSKSTLVSQINAIFEEGEA</sequence>
<proteinExistence type="predicted"/>
<dbReference type="EMBL" id="JBHTLH010000005">
    <property type="protein sequence ID" value="MFD1124041.1"/>
    <property type="molecule type" value="Genomic_DNA"/>
</dbReference>
<protein>
    <submittedName>
        <fullName evidence="1">Accessory Sec system protein Asp1</fullName>
    </submittedName>
</protein>
<dbReference type="InterPro" id="IPR022372">
    <property type="entry name" value="Accessory_SS_Asp1"/>
</dbReference>